<reference evidence="2 3" key="1">
    <citation type="submission" date="2018-05" db="EMBL/GenBank/DDBJ databases">
        <authorList>
            <person name="Lanie J.A."/>
            <person name="Ng W.-L."/>
            <person name="Kazmierczak K.M."/>
            <person name="Andrzejewski T.M."/>
            <person name="Davidsen T.M."/>
            <person name="Wayne K.J."/>
            <person name="Tettelin H."/>
            <person name="Glass J.I."/>
            <person name="Rusch D."/>
            <person name="Podicherti R."/>
            <person name="Tsui H.-C.T."/>
            <person name="Winkler M.E."/>
        </authorList>
    </citation>
    <scope>NUCLEOTIDE SEQUENCE [LARGE SCALE GENOMIC DNA]</scope>
    <source>
        <strain evidence="2 3">BUT-10</strain>
    </source>
</reference>
<gene>
    <name evidence="2" type="ORF">DJ019_07910</name>
</gene>
<dbReference type="OrthoDB" id="7871279at2"/>
<evidence type="ECO:0000313" key="3">
    <source>
        <dbReference type="Proteomes" id="UP000249524"/>
    </source>
</evidence>
<feature type="region of interest" description="Disordered" evidence="1">
    <location>
        <begin position="1"/>
        <end position="25"/>
    </location>
</feature>
<feature type="region of interest" description="Disordered" evidence="1">
    <location>
        <begin position="37"/>
        <end position="86"/>
    </location>
</feature>
<organism evidence="2 3">
    <name type="scientific">Phenylobacterium kunshanense</name>
    <dbReference type="NCBI Taxonomy" id="1445034"/>
    <lineage>
        <taxon>Bacteria</taxon>
        <taxon>Pseudomonadati</taxon>
        <taxon>Pseudomonadota</taxon>
        <taxon>Alphaproteobacteria</taxon>
        <taxon>Caulobacterales</taxon>
        <taxon>Caulobacteraceae</taxon>
        <taxon>Phenylobacterium</taxon>
    </lineage>
</organism>
<feature type="compositionally biased region" description="Basic and acidic residues" evidence="1">
    <location>
        <begin position="62"/>
        <end position="86"/>
    </location>
</feature>
<evidence type="ECO:0000256" key="1">
    <source>
        <dbReference type="SAM" id="MobiDB-lite"/>
    </source>
</evidence>
<dbReference type="RefSeq" id="WP_111275420.1">
    <property type="nucleotide sequence ID" value="NZ_QFYS01000002.1"/>
</dbReference>
<dbReference type="Proteomes" id="UP000249524">
    <property type="component" value="Unassembled WGS sequence"/>
</dbReference>
<sequence>MADKKPPPLPRFTLEKNTKGGGWDLKREGADRATKHFEKKSEATAGGALSRALPGGVGTVRIRKEDGKVQEERTFPRSRDPDDTPG</sequence>
<dbReference type="InterPro" id="IPR018691">
    <property type="entry name" value="DUF2188"/>
</dbReference>
<accession>A0A328BMZ5</accession>
<dbReference type="EMBL" id="QFYS01000002">
    <property type="protein sequence ID" value="RAK67811.1"/>
    <property type="molecule type" value="Genomic_DNA"/>
</dbReference>
<proteinExistence type="predicted"/>
<name>A0A328BMZ5_9CAUL</name>
<dbReference type="Pfam" id="PF09954">
    <property type="entry name" value="DUF2188"/>
    <property type="match status" value="1"/>
</dbReference>
<evidence type="ECO:0000313" key="2">
    <source>
        <dbReference type="EMBL" id="RAK67811.1"/>
    </source>
</evidence>
<protein>
    <submittedName>
        <fullName evidence="2">DUF2188 domain-containing protein</fullName>
    </submittedName>
</protein>
<comment type="caution">
    <text evidence="2">The sequence shown here is derived from an EMBL/GenBank/DDBJ whole genome shotgun (WGS) entry which is preliminary data.</text>
</comment>
<keyword evidence="3" id="KW-1185">Reference proteome</keyword>
<feature type="compositionally biased region" description="Basic and acidic residues" evidence="1">
    <location>
        <begin position="13"/>
        <end position="25"/>
    </location>
</feature>
<dbReference type="AlphaFoldDB" id="A0A328BMZ5"/>